<organism evidence="9 10">
    <name type="scientific">Xanthomonas euroxanthea</name>
    <dbReference type="NCBI Taxonomy" id="2259622"/>
    <lineage>
        <taxon>Bacteria</taxon>
        <taxon>Pseudomonadati</taxon>
        <taxon>Pseudomonadota</taxon>
        <taxon>Gammaproteobacteria</taxon>
        <taxon>Lysobacterales</taxon>
        <taxon>Lysobacteraceae</taxon>
        <taxon>Xanthomonas</taxon>
    </lineage>
</organism>
<evidence type="ECO:0000256" key="5">
    <source>
        <dbReference type="ARBA" id="ARBA00048735"/>
    </source>
</evidence>
<dbReference type="InterPro" id="IPR006047">
    <property type="entry name" value="GH13_cat_dom"/>
</dbReference>
<comment type="function">
    <text evidence="6">Maltosyltransferase that uses maltose 1-phosphate (M1P) as the sugar donor to elongate linear or branched alpha-(1-&gt;4)-glucans. Is involved in a branched alpha-glucan biosynthetic pathway from trehalose, together with TreS, Mak and GlgB.</text>
</comment>
<feature type="binding site" evidence="6">
    <location>
        <position position="762"/>
    </location>
    <ligand>
        <name>alpha-maltose 1-phosphate</name>
        <dbReference type="ChEBI" id="CHEBI:63576"/>
    </ligand>
</feature>
<feature type="binding site" evidence="6">
    <location>
        <position position="689"/>
    </location>
    <ligand>
        <name>alpha-maltose 1-phosphate</name>
        <dbReference type="ChEBI" id="CHEBI:63576"/>
    </ligand>
</feature>
<evidence type="ECO:0000256" key="1">
    <source>
        <dbReference type="ARBA" id="ARBA00011738"/>
    </source>
</evidence>
<dbReference type="PANTHER" id="PTHR47786:SF2">
    <property type="entry name" value="GLYCOSYL HYDROLASE FAMILY 13 CATALYTIC DOMAIN-CONTAINING PROTEIN"/>
    <property type="match status" value="1"/>
</dbReference>
<dbReference type="EMBL" id="LR824641">
    <property type="protein sequence ID" value="CAD0309668.1"/>
    <property type="molecule type" value="Genomic_DNA"/>
</dbReference>
<dbReference type="Pfam" id="PF21702">
    <property type="entry name" value="GLGE_C"/>
    <property type="match status" value="1"/>
</dbReference>
<dbReference type="HAMAP" id="MF_02124">
    <property type="entry name" value="GlgE"/>
    <property type="match status" value="1"/>
</dbReference>
<comment type="catalytic activity">
    <reaction evidence="5 6">
        <text>alpha-maltose 1-phosphate + [(1-&gt;4)-alpha-D-glucosyl](n) = [(1-&gt;4)-alpha-D-glucosyl](n+2) + phosphate</text>
        <dbReference type="Rhea" id="RHEA:42692"/>
        <dbReference type="Rhea" id="RHEA-COMP:9584"/>
        <dbReference type="Rhea" id="RHEA-COMP:10183"/>
        <dbReference type="ChEBI" id="CHEBI:15444"/>
        <dbReference type="ChEBI" id="CHEBI:43474"/>
        <dbReference type="ChEBI" id="CHEBI:63576"/>
        <dbReference type="EC" id="2.4.99.16"/>
    </reaction>
</comment>
<dbReference type="EC" id="2.4.99.16" evidence="6"/>
<dbReference type="GO" id="GO:0016758">
    <property type="term" value="F:hexosyltransferase activity"/>
    <property type="evidence" value="ECO:0007669"/>
    <property type="project" value="UniProtKB-UniRule"/>
</dbReference>
<feature type="active site" description="Nucleophile" evidence="6">
    <location>
        <position position="761"/>
    </location>
</feature>
<evidence type="ECO:0000313" key="9">
    <source>
        <dbReference type="EMBL" id="CAD1786105.1"/>
    </source>
</evidence>
<dbReference type="KEGG" id="xeu:XSP_000151"/>
<dbReference type="InterPro" id="IPR017853">
    <property type="entry name" value="GH"/>
</dbReference>
<dbReference type="Gene3D" id="3.20.20.80">
    <property type="entry name" value="Glycosidases"/>
    <property type="match status" value="2"/>
</dbReference>
<evidence type="ECO:0000256" key="6">
    <source>
        <dbReference type="HAMAP-Rule" id="MF_02124"/>
    </source>
</evidence>
<dbReference type="Gene3D" id="2.60.40.1180">
    <property type="entry name" value="Golgi alpha-mannosidase II"/>
    <property type="match status" value="1"/>
</dbReference>
<proteinExistence type="inferred from homology"/>
<sequence>MRICVLNEATGDQAGLEQRCRSAREAGFDHVVLAPPFARDAQGRLSEVAGASEADAQRLREVVQAAHRAGVKLLLDVRLDEVGGDSAVVRDNPQWFRARSTAVPDPRQPRAMPEVAEARFTYAQEGAALVEWWSARLLEWASQGVAGFRLLQPQQVPAQRWRELIARVHAQAPEVVFAAWTPGLGIEALQQLAGAGFDAAFSSLAWWDGRGSWFFDEDTALRALASQVVAVVGAPEGKPAAAAGQHWQLAQALGGAWLLDEAQLETLPLSIRARDGVPPSNAGLRLRPLLREGTGLTAVAIEPLGGLPSLLLINGDADHVVPVPAPDLLRLLGDAEALVGEDGSTLSGATLEALEPGEVRVYRSVPARHVLAVPRMRPRAQTAAAWPRVCIESVTPSVDNGRFPVKRTVGDRICVEADAFCDGHDRIAVAVLWRPADAKTWASAPMRALGNDRWRAEFPLERIGTYEFRVEGWRDVFATLHADLEKKRAANTVLPVDVQEAVAVVQAAHARSTGALAERLQAILTRIGAQSEPLQQLAIVLEPDTAQAMAAADDKPFRSETPMTFRVESERRAAHFASWYELFPRSQSGDPQRHGTFDDVIKRLAHIRAMNFDVLYMPPIHPIGLNNRKGRNNSVTAVDGEPGSPYAIGASDGGHTEVHAELGGLDGFRRLIQAARAHGLEVALDFAIQCAPDHPWLKDHKDWFTWRADGSIPYAENPPKKYQDIVNVDFYASGAVPDLWNTLRDAVLFWVNEGVTLFRVDNPHTKPFPFWEWLIADIRGRRPDVVFLSEAFTRPKMMYRLAKCGFSQSYTYFTWRNHKHELQEYVEELNQGVPRECFRPHFFVNTPDINPLFLQTSGRNGHLIRAALATTLSGLWGMYQGFELCEATPLAPGKEEYLDSEKFQLRAWPERAPGDIVDEITRFNQLRRMHPELQSHLGTRFYQAHNDQVLYFGKFLDAGYLSRSRSMVLVAINLDPQAGQDADIEIPLWELGLPDHASVAVDDLWDGHRFTWQGKYQHIRLEATRPFALWRIRAGEVA</sequence>
<evidence type="ECO:0000256" key="2">
    <source>
        <dbReference type="ARBA" id="ARBA00022676"/>
    </source>
</evidence>
<evidence type="ECO:0000313" key="10">
    <source>
        <dbReference type="Proteomes" id="UP000515493"/>
    </source>
</evidence>
<dbReference type="Gene3D" id="2.60.40.10">
    <property type="entry name" value="Immunoglobulins"/>
    <property type="match status" value="1"/>
</dbReference>
<dbReference type="Pfam" id="PF11896">
    <property type="entry name" value="GlgE_dom_N_S"/>
    <property type="match status" value="1"/>
</dbReference>
<keyword evidence="4 6" id="KW-0119">Carbohydrate metabolism</keyword>
<evidence type="ECO:0000256" key="4">
    <source>
        <dbReference type="ARBA" id="ARBA00023277"/>
    </source>
</evidence>
<feature type="active site" description="Proton donor" evidence="6">
    <location>
        <position position="790"/>
    </location>
</feature>
<dbReference type="SMART" id="SM00642">
    <property type="entry name" value="Aamy"/>
    <property type="match status" value="1"/>
</dbReference>
<name>A0A8E4EI98_9XANT</name>
<dbReference type="CDD" id="cd11344">
    <property type="entry name" value="AmyAc_GlgE_like"/>
    <property type="match status" value="1"/>
</dbReference>
<dbReference type="GeneID" id="79387502"/>
<evidence type="ECO:0000313" key="8">
    <source>
        <dbReference type="EMBL" id="CAD0309668.1"/>
    </source>
</evidence>
<dbReference type="InterPro" id="IPR049171">
    <property type="entry name" value="GLGE_C"/>
</dbReference>
<accession>A0A8E4EI98</accession>
<feature type="binding site" evidence="6">
    <location>
        <position position="629"/>
    </location>
    <ligand>
        <name>alpha-maltose 1-phosphate</name>
        <dbReference type="ChEBI" id="CHEBI:63576"/>
    </ligand>
</feature>
<dbReference type="SUPFAM" id="SSF51445">
    <property type="entry name" value="(Trans)glycosidases"/>
    <property type="match status" value="2"/>
</dbReference>
<feature type="domain" description="Glycosyl hydrolase family 13 catalytic" evidence="7">
    <location>
        <begin position="581"/>
        <end position="906"/>
    </location>
</feature>
<evidence type="ECO:0000259" key="7">
    <source>
        <dbReference type="SMART" id="SM00642"/>
    </source>
</evidence>
<dbReference type="GO" id="GO:0004553">
    <property type="term" value="F:hydrolase activity, hydrolyzing O-glycosyl compounds"/>
    <property type="evidence" value="ECO:0007669"/>
    <property type="project" value="InterPro"/>
</dbReference>
<evidence type="ECO:0000256" key="3">
    <source>
        <dbReference type="ARBA" id="ARBA00022679"/>
    </source>
</evidence>
<dbReference type="PANTHER" id="PTHR47786">
    <property type="entry name" value="ALPHA-1,4-GLUCAN:MALTOSE-1-PHOSPHATE MALTOSYLTRANSFERASE"/>
    <property type="match status" value="1"/>
</dbReference>
<dbReference type="GO" id="GO:0030979">
    <property type="term" value="P:alpha-glucan biosynthetic process"/>
    <property type="evidence" value="ECO:0007669"/>
    <property type="project" value="UniProtKB-UniRule"/>
</dbReference>
<dbReference type="InterPro" id="IPR026585">
    <property type="entry name" value="GlgE"/>
</dbReference>
<feature type="binding site" evidence="6">
    <location>
        <position position="724"/>
    </location>
    <ligand>
        <name>alpha-maltose 1-phosphate</name>
        <dbReference type="ChEBI" id="CHEBI:63576"/>
    </ligand>
</feature>
<protein>
    <recommendedName>
        <fullName evidence="6">Alpha-1,4-glucan:maltose-1-phosphate maltosyltransferase</fullName>
        <shortName evidence="6">GMPMT</shortName>
        <ecNumber evidence="6">2.4.99.16</ecNumber>
    </recommendedName>
    <alternativeName>
        <fullName evidence="6">(1-&gt;4)-alpha-D-glucan:maltose-1-phosphate alpha-D-maltosyltransferase</fullName>
    </alternativeName>
</protein>
<dbReference type="AlphaFoldDB" id="A0A8E4EI98"/>
<dbReference type="InterPro" id="IPR013783">
    <property type="entry name" value="Ig-like_fold"/>
</dbReference>
<feature type="site" description="Transition state stabilizer" evidence="6">
    <location>
        <position position="848"/>
    </location>
</feature>
<dbReference type="RefSeq" id="WP_119130095.1">
    <property type="nucleotide sequence ID" value="NZ_LR861803.1"/>
</dbReference>
<dbReference type="Gene3D" id="1.20.58.80">
    <property type="entry name" value="Phosphotransferase system, lactose/cellobiose-type IIA subunit"/>
    <property type="match status" value="1"/>
</dbReference>
<dbReference type="InterPro" id="IPR013780">
    <property type="entry name" value="Glyco_hydro_b"/>
</dbReference>
<reference evidence="9 10" key="1">
    <citation type="submission" date="2020-07" db="EMBL/GenBank/DDBJ databases">
        <authorList>
            <person name="Teixeira M."/>
        </authorList>
    </citation>
    <scope>NUCLEOTIDE SEQUENCE [LARGE SCALE GENOMIC DNA]</scope>
    <source>
        <strain evidence="9">1</strain>
        <strain evidence="8">Xanthomonas sp. CPBF 367</strain>
    </source>
</reference>
<comment type="similarity">
    <text evidence="6">Belongs to the glycosyl hydrolase 13 family. GlgE subfamily.</text>
</comment>
<feature type="binding site" evidence="6">
    <location>
        <begin position="902"/>
        <end position="903"/>
    </location>
    <ligand>
        <name>alpha-maltose 1-phosphate</name>
        <dbReference type="ChEBI" id="CHEBI:63576"/>
    </ligand>
</feature>
<dbReference type="EMBL" id="LR861803">
    <property type="protein sequence ID" value="CAD1786105.1"/>
    <property type="molecule type" value="Genomic_DNA"/>
</dbReference>
<keyword evidence="2 6" id="KW-0328">Glycosyltransferase</keyword>
<comment type="subunit">
    <text evidence="1 6">Homodimer.</text>
</comment>
<dbReference type="InterPro" id="IPR021828">
    <property type="entry name" value="GlgE_dom_N/S"/>
</dbReference>
<keyword evidence="3 6" id="KW-0808">Transferase</keyword>
<dbReference type="Proteomes" id="UP000515493">
    <property type="component" value="Chromosome"/>
</dbReference>
<gene>
    <name evidence="6" type="primary">glgE</name>
    <name evidence="9" type="ORF">XSP_000151</name>
</gene>